<accession>A0A1F5S9Q8</accession>
<evidence type="ECO:0000256" key="10">
    <source>
        <dbReference type="ARBA" id="ARBA00029774"/>
    </source>
</evidence>
<evidence type="ECO:0000256" key="11">
    <source>
        <dbReference type="ARBA" id="ARBA00048366"/>
    </source>
</evidence>
<evidence type="ECO:0000256" key="1">
    <source>
        <dbReference type="ARBA" id="ARBA00004496"/>
    </source>
</evidence>
<keyword evidence="7" id="KW-0548">Nucleotidyltransferase</keyword>
<keyword evidence="6" id="KW-0819">tRNA processing</keyword>
<dbReference type="GO" id="GO:0061710">
    <property type="term" value="F:L-threonylcarbamoyladenylate synthase"/>
    <property type="evidence" value="ECO:0007669"/>
    <property type="project" value="UniProtKB-EC"/>
</dbReference>
<dbReference type="SUPFAM" id="SSF55821">
    <property type="entry name" value="YrdC/RibB"/>
    <property type="match status" value="1"/>
</dbReference>
<dbReference type="GO" id="GO:0006450">
    <property type="term" value="P:regulation of translational fidelity"/>
    <property type="evidence" value="ECO:0007669"/>
    <property type="project" value="TreeGrafter"/>
</dbReference>
<comment type="caution">
    <text evidence="13">The sequence shown here is derived from an EMBL/GenBank/DDBJ whole genome shotgun (WGS) entry which is preliminary data.</text>
</comment>
<dbReference type="GO" id="GO:0000049">
    <property type="term" value="F:tRNA binding"/>
    <property type="evidence" value="ECO:0007669"/>
    <property type="project" value="TreeGrafter"/>
</dbReference>
<dbReference type="EMBL" id="MFFT01000009">
    <property type="protein sequence ID" value="OGF23450.1"/>
    <property type="molecule type" value="Genomic_DNA"/>
</dbReference>
<gene>
    <name evidence="13" type="ORF">A3D45_00890</name>
</gene>
<evidence type="ECO:0000256" key="9">
    <source>
        <dbReference type="ARBA" id="ARBA00022840"/>
    </source>
</evidence>
<keyword evidence="5" id="KW-0808">Transferase</keyword>
<evidence type="ECO:0000256" key="4">
    <source>
        <dbReference type="ARBA" id="ARBA00022490"/>
    </source>
</evidence>
<proteinExistence type="inferred from homology"/>
<dbReference type="GO" id="GO:0005737">
    <property type="term" value="C:cytoplasm"/>
    <property type="evidence" value="ECO:0007669"/>
    <property type="project" value="UniProtKB-SubCell"/>
</dbReference>
<sequence length="212" mass="23579">MQTIKIDINRITEEQIDLIVDYLKRGQVIAYPTDTIYGLGCDARNEEAIKAIKKMKGQKDDKPLLVLISDFAMLKQYCVINAEQMEYLKKGWGEHHATPLTPLVRGADQRPVTVILENRQNLPAELTGGLDSLAVRLPKNEFLIKMISKVGFPLVSTSLNKAGQPPLSNLNNLGDYFEILPDLALSVGTIAGAKPSKLVDLRDVKNIKVIRE</sequence>
<evidence type="ECO:0000256" key="7">
    <source>
        <dbReference type="ARBA" id="ARBA00022695"/>
    </source>
</evidence>
<dbReference type="Pfam" id="PF01300">
    <property type="entry name" value="Sua5_yciO_yrdC"/>
    <property type="match status" value="1"/>
</dbReference>
<evidence type="ECO:0000313" key="14">
    <source>
        <dbReference type="Proteomes" id="UP000176877"/>
    </source>
</evidence>
<keyword evidence="4" id="KW-0963">Cytoplasm</keyword>
<keyword evidence="8" id="KW-0547">Nucleotide-binding</keyword>
<evidence type="ECO:0000256" key="3">
    <source>
        <dbReference type="ARBA" id="ARBA00012584"/>
    </source>
</evidence>
<name>A0A1F5S9Q8_9BACT</name>
<evidence type="ECO:0000256" key="5">
    <source>
        <dbReference type="ARBA" id="ARBA00022679"/>
    </source>
</evidence>
<comment type="subcellular location">
    <subcellularLocation>
        <location evidence="1">Cytoplasm</location>
    </subcellularLocation>
</comment>
<dbReference type="PROSITE" id="PS51163">
    <property type="entry name" value="YRDC"/>
    <property type="match status" value="1"/>
</dbReference>
<dbReference type="Gene3D" id="3.90.870.10">
    <property type="entry name" value="DHBP synthase"/>
    <property type="match status" value="1"/>
</dbReference>
<feature type="domain" description="YrdC-like" evidence="12">
    <location>
        <begin position="13"/>
        <end position="212"/>
    </location>
</feature>
<dbReference type="GO" id="GO:0008033">
    <property type="term" value="P:tRNA processing"/>
    <property type="evidence" value="ECO:0007669"/>
    <property type="project" value="UniProtKB-KW"/>
</dbReference>
<evidence type="ECO:0000256" key="8">
    <source>
        <dbReference type="ARBA" id="ARBA00022741"/>
    </source>
</evidence>
<evidence type="ECO:0000256" key="2">
    <source>
        <dbReference type="ARBA" id="ARBA00007663"/>
    </source>
</evidence>
<dbReference type="InterPro" id="IPR006070">
    <property type="entry name" value="Sua5-like_dom"/>
</dbReference>
<dbReference type="EC" id="2.7.7.87" evidence="3"/>
<dbReference type="InterPro" id="IPR050156">
    <property type="entry name" value="TC-AMP_synthase_SUA5"/>
</dbReference>
<evidence type="ECO:0000313" key="13">
    <source>
        <dbReference type="EMBL" id="OGF23450.1"/>
    </source>
</evidence>
<dbReference type="NCBIfam" id="TIGR00057">
    <property type="entry name" value="L-threonylcarbamoyladenylate synthase"/>
    <property type="match status" value="1"/>
</dbReference>
<dbReference type="Proteomes" id="UP000176877">
    <property type="component" value="Unassembled WGS sequence"/>
</dbReference>
<dbReference type="PANTHER" id="PTHR17490:SF16">
    <property type="entry name" value="THREONYLCARBAMOYL-AMP SYNTHASE"/>
    <property type="match status" value="1"/>
</dbReference>
<dbReference type="PANTHER" id="PTHR17490">
    <property type="entry name" value="SUA5"/>
    <property type="match status" value="1"/>
</dbReference>
<evidence type="ECO:0000259" key="12">
    <source>
        <dbReference type="PROSITE" id="PS51163"/>
    </source>
</evidence>
<dbReference type="GO" id="GO:0003725">
    <property type="term" value="F:double-stranded RNA binding"/>
    <property type="evidence" value="ECO:0007669"/>
    <property type="project" value="InterPro"/>
</dbReference>
<dbReference type="InterPro" id="IPR017945">
    <property type="entry name" value="DHBP_synth_RibB-like_a/b_dom"/>
</dbReference>
<organism evidence="13 14">
    <name type="scientific">Candidatus Falkowbacteria bacterium RIFCSPHIGHO2_02_FULL_42_9</name>
    <dbReference type="NCBI Taxonomy" id="1797986"/>
    <lineage>
        <taxon>Bacteria</taxon>
        <taxon>Candidatus Falkowiibacteriota</taxon>
    </lineage>
</organism>
<comment type="catalytic activity">
    <reaction evidence="11">
        <text>L-threonine + hydrogencarbonate + ATP = L-threonylcarbamoyladenylate + diphosphate + H2O</text>
        <dbReference type="Rhea" id="RHEA:36407"/>
        <dbReference type="ChEBI" id="CHEBI:15377"/>
        <dbReference type="ChEBI" id="CHEBI:17544"/>
        <dbReference type="ChEBI" id="CHEBI:30616"/>
        <dbReference type="ChEBI" id="CHEBI:33019"/>
        <dbReference type="ChEBI" id="CHEBI:57926"/>
        <dbReference type="ChEBI" id="CHEBI:73682"/>
        <dbReference type="EC" id="2.7.7.87"/>
    </reaction>
</comment>
<dbReference type="AlphaFoldDB" id="A0A1F5S9Q8"/>
<reference evidence="13 14" key="1">
    <citation type="journal article" date="2016" name="Nat. Commun.">
        <title>Thousands of microbial genomes shed light on interconnected biogeochemical processes in an aquifer system.</title>
        <authorList>
            <person name="Anantharaman K."/>
            <person name="Brown C.T."/>
            <person name="Hug L.A."/>
            <person name="Sharon I."/>
            <person name="Castelle C.J."/>
            <person name="Probst A.J."/>
            <person name="Thomas B.C."/>
            <person name="Singh A."/>
            <person name="Wilkins M.J."/>
            <person name="Karaoz U."/>
            <person name="Brodie E.L."/>
            <person name="Williams K.H."/>
            <person name="Hubbard S.S."/>
            <person name="Banfield J.F."/>
        </authorList>
    </citation>
    <scope>NUCLEOTIDE SEQUENCE [LARGE SCALE GENOMIC DNA]</scope>
</reference>
<protein>
    <recommendedName>
        <fullName evidence="10">L-threonylcarbamoyladenylate synthase</fullName>
        <ecNumber evidence="3">2.7.7.87</ecNumber>
    </recommendedName>
    <alternativeName>
        <fullName evidence="10">L-threonylcarbamoyladenylate synthase</fullName>
    </alternativeName>
</protein>
<evidence type="ECO:0000256" key="6">
    <source>
        <dbReference type="ARBA" id="ARBA00022694"/>
    </source>
</evidence>
<keyword evidence="9" id="KW-0067">ATP-binding</keyword>
<dbReference type="GO" id="GO:0005524">
    <property type="term" value="F:ATP binding"/>
    <property type="evidence" value="ECO:0007669"/>
    <property type="project" value="UniProtKB-KW"/>
</dbReference>
<comment type="similarity">
    <text evidence="2">Belongs to the SUA5 family.</text>
</comment>